<dbReference type="EMBL" id="VJMH01000004">
    <property type="protein sequence ID" value="KAF0720707.1"/>
    <property type="molecule type" value="Genomic_DNA"/>
</dbReference>
<feature type="signal peptide" evidence="1">
    <location>
        <begin position="1"/>
        <end position="22"/>
    </location>
</feature>
<evidence type="ECO:0000313" key="4">
    <source>
        <dbReference type="Proteomes" id="UP000332933"/>
    </source>
</evidence>
<evidence type="ECO:0000313" key="3">
    <source>
        <dbReference type="EMBL" id="VFT77358.1"/>
    </source>
</evidence>
<evidence type="ECO:0000256" key="1">
    <source>
        <dbReference type="SAM" id="SignalP"/>
    </source>
</evidence>
<keyword evidence="4" id="KW-1185">Reference proteome</keyword>
<sequence>MRRQSFHSRICLLLPIPRSISTMTLTDMLACVLPVESMKGNMKGAKSWLTRNPFKVSAAKCHPKPQAPFVAPCCEKRRMIKQLLGDDSADDVHQITAAASVEYKIVNRAALRRHTAIVGSRRVPFYPMDNAVHRVQRQDGAVLSPIDEDDMHLCECCHHFKLNRDAPCVSITVL</sequence>
<reference evidence="2" key="2">
    <citation type="submission" date="2019-06" db="EMBL/GenBank/DDBJ databases">
        <title>Genomics analysis of Aphanomyces spp. identifies a new class of oomycete effector associated with host adaptation.</title>
        <authorList>
            <person name="Gaulin E."/>
        </authorList>
    </citation>
    <scope>NUCLEOTIDE SEQUENCE</scope>
    <source>
        <strain evidence="2">CBS 578.67</strain>
    </source>
</reference>
<feature type="chain" id="PRO_5036115852" evidence="1">
    <location>
        <begin position="23"/>
        <end position="174"/>
    </location>
</feature>
<name>A0A485K2Y1_9STRA</name>
<dbReference type="Proteomes" id="UP000332933">
    <property type="component" value="Unassembled WGS sequence"/>
</dbReference>
<dbReference type="AlphaFoldDB" id="A0A485K2Y1"/>
<proteinExistence type="predicted"/>
<gene>
    <name evidence="3" type="primary">Aste57867_132</name>
    <name evidence="2" type="ORF">As57867_000132</name>
    <name evidence="3" type="ORF">ASTE57867_132</name>
</gene>
<evidence type="ECO:0000313" key="2">
    <source>
        <dbReference type="EMBL" id="KAF0720707.1"/>
    </source>
</evidence>
<reference evidence="3" key="1">
    <citation type="submission" date="2019-03" db="EMBL/GenBank/DDBJ databases">
        <authorList>
            <person name="Gaulin E."/>
            <person name="Dumas B."/>
        </authorList>
    </citation>
    <scope>NUCLEOTIDE SEQUENCE [LARGE SCALE GENOMIC DNA]</scope>
    <source>
        <strain evidence="3">CBS 568.67</strain>
    </source>
</reference>
<accession>A0A485K2Y1</accession>
<dbReference type="EMBL" id="CAADRA010000004">
    <property type="protein sequence ID" value="VFT77358.1"/>
    <property type="molecule type" value="Genomic_DNA"/>
</dbReference>
<organism evidence="3 4">
    <name type="scientific">Aphanomyces stellatus</name>
    <dbReference type="NCBI Taxonomy" id="120398"/>
    <lineage>
        <taxon>Eukaryota</taxon>
        <taxon>Sar</taxon>
        <taxon>Stramenopiles</taxon>
        <taxon>Oomycota</taxon>
        <taxon>Saprolegniomycetes</taxon>
        <taxon>Saprolegniales</taxon>
        <taxon>Verrucalvaceae</taxon>
        <taxon>Aphanomyces</taxon>
    </lineage>
</organism>
<protein>
    <submittedName>
        <fullName evidence="3">Aste57867_132 protein</fullName>
    </submittedName>
</protein>
<keyword evidence="1" id="KW-0732">Signal</keyword>
<dbReference type="OrthoDB" id="10268793at2759"/>